<reference evidence="4 5" key="1">
    <citation type="journal article" date="2023" name="bioRxiv">
        <title>Genome report: Whole genome sequence and annotation of Penstemon davidsonii.</title>
        <authorList>
            <person name="Ostevik K.L."/>
            <person name="Alabady M."/>
            <person name="Zhang M."/>
            <person name="Rausher M.D."/>
        </authorList>
    </citation>
    <scope>NUCLEOTIDE SEQUENCE [LARGE SCALE GENOMIC DNA]</scope>
    <source>
        <strain evidence="4">DNT005</strain>
        <tissue evidence="4">Whole leaf</tissue>
    </source>
</reference>
<dbReference type="EMBL" id="JAYDYQ010002686">
    <property type="protein sequence ID" value="KAK4480693.1"/>
    <property type="molecule type" value="Genomic_DNA"/>
</dbReference>
<comment type="similarity">
    <text evidence="1">Belongs to the plant acyltransferase family.</text>
</comment>
<dbReference type="Pfam" id="PF02458">
    <property type="entry name" value="Transferase"/>
    <property type="match status" value="1"/>
</dbReference>
<sequence length="432" mass="48052">MSNFVHVKEAILITPSEQTPNHVLHLSALDSQTFVRFTFEYLLVYKPNIGIHDQRSRITENVQKALGRALVPYYPLAGRVRNRADGLGLEVVCRGQGASFVEAVSDSSVSEFESAPKRRKQWRKFLSLHVADVLKGAPPLVVQLTWLLDGGATLAVGFNHCLCDGVGSGEFLKSFAELAIGKRGLHDLNPKPIWSRHLLDPTRSESSPDNPLRSHPEFEIVPDISEFTCRVFQERLIPTSVTFNRLRLNELKKQAKCNQATSFEVLSAHVWRCWAKALNLPSNQIVKLVFSMNIRERVKPSLPVGYYGNAFVLGCTKARVSELMGTGLDYATMLVRNAKERVGDEYVREVVESVSSTHTSVDSVGVLIMTQWSRIGLQSVDFGMGRPVQVGPVCCDKYCLLLPVCDQTDAVKVNLAVPTSVVDQYLHFLTAT</sequence>
<accession>A0ABR0CUE1</accession>
<dbReference type="InterPro" id="IPR023213">
    <property type="entry name" value="CAT-like_dom_sf"/>
</dbReference>
<organism evidence="4 5">
    <name type="scientific">Penstemon davidsonii</name>
    <dbReference type="NCBI Taxonomy" id="160366"/>
    <lineage>
        <taxon>Eukaryota</taxon>
        <taxon>Viridiplantae</taxon>
        <taxon>Streptophyta</taxon>
        <taxon>Embryophyta</taxon>
        <taxon>Tracheophyta</taxon>
        <taxon>Spermatophyta</taxon>
        <taxon>Magnoliopsida</taxon>
        <taxon>eudicotyledons</taxon>
        <taxon>Gunneridae</taxon>
        <taxon>Pentapetalae</taxon>
        <taxon>asterids</taxon>
        <taxon>lamiids</taxon>
        <taxon>Lamiales</taxon>
        <taxon>Plantaginaceae</taxon>
        <taxon>Cheloneae</taxon>
        <taxon>Penstemon</taxon>
    </lineage>
</organism>
<evidence type="ECO:0000313" key="5">
    <source>
        <dbReference type="Proteomes" id="UP001291926"/>
    </source>
</evidence>
<dbReference type="PANTHER" id="PTHR31147:SF1">
    <property type="entry name" value="ACYL TRANSFERASE 4"/>
    <property type="match status" value="1"/>
</dbReference>
<dbReference type="Proteomes" id="UP001291926">
    <property type="component" value="Unassembled WGS sequence"/>
</dbReference>
<comment type="caution">
    <text evidence="4">The sequence shown here is derived from an EMBL/GenBank/DDBJ whole genome shotgun (WGS) entry which is preliminary data.</text>
</comment>
<protein>
    <submittedName>
        <fullName evidence="4">Uncharacterized protein</fullName>
    </submittedName>
</protein>
<dbReference type="Gene3D" id="3.30.559.10">
    <property type="entry name" value="Chloramphenicol acetyltransferase-like domain"/>
    <property type="match status" value="2"/>
</dbReference>
<keyword evidence="3" id="KW-0012">Acyltransferase</keyword>
<keyword evidence="5" id="KW-1185">Reference proteome</keyword>
<dbReference type="InterPro" id="IPR050898">
    <property type="entry name" value="Plant_acyltransferase"/>
</dbReference>
<keyword evidence="2" id="KW-0808">Transferase</keyword>
<evidence type="ECO:0000256" key="2">
    <source>
        <dbReference type="ARBA" id="ARBA00022679"/>
    </source>
</evidence>
<gene>
    <name evidence="4" type="ORF">RD792_013774</name>
</gene>
<evidence type="ECO:0000313" key="4">
    <source>
        <dbReference type="EMBL" id="KAK4480693.1"/>
    </source>
</evidence>
<evidence type="ECO:0000256" key="3">
    <source>
        <dbReference type="ARBA" id="ARBA00023315"/>
    </source>
</evidence>
<name>A0ABR0CUE1_9LAMI</name>
<evidence type="ECO:0000256" key="1">
    <source>
        <dbReference type="ARBA" id="ARBA00009861"/>
    </source>
</evidence>
<proteinExistence type="inferred from homology"/>
<dbReference type="PANTHER" id="PTHR31147">
    <property type="entry name" value="ACYL TRANSFERASE 4"/>
    <property type="match status" value="1"/>
</dbReference>